<organism evidence="3 4">
    <name type="scientific">Ramlibacter monticola</name>
    <dbReference type="NCBI Taxonomy" id="1926872"/>
    <lineage>
        <taxon>Bacteria</taxon>
        <taxon>Pseudomonadati</taxon>
        <taxon>Pseudomonadota</taxon>
        <taxon>Betaproteobacteria</taxon>
        <taxon>Burkholderiales</taxon>
        <taxon>Comamonadaceae</taxon>
        <taxon>Ramlibacter</taxon>
    </lineage>
</organism>
<reference evidence="3 4" key="1">
    <citation type="journal article" date="2017" name="Int. J. Syst. Evol. Microbiol.">
        <title>Ramlibacter monticola sp. nov., isolated from forest soil.</title>
        <authorList>
            <person name="Chaudhary D.K."/>
            <person name="Kim J."/>
        </authorList>
    </citation>
    <scope>NUCLEOTIDE SEQUENCE [LARGE SCALE GENOMIC DNA]</scope>
    <source>
        <strain evidence="3 4">KACC 19175</strain>
    </source>
</reference>
<name>A0A936Z8P4_9BURK</name>
<dbReference type="RefSeq" id="WP_201677842.1">
    <property type="nucleotide sequence ID" value="NZ_JAEQNE010000012.1"/>
</dbReference>
<evidence type="ECO:0000259" key="2">
    <source>
        <dbReference type="Pfam" id="PF13628"/>
    </source>
</evidence>
<evidence type="ECO:0000256" key="1">
    <source>
        <dbReference type="SAM" id="SignalP"/>
    </source>
</evidence>
<accession>A0A936Z8P4</accession>
<feature type="signal peptide" evidence="1">
    <location>
        <begin position="1"/>
        <end position="24"/>
    </location>
</feature>
<dbReference type="InterPro" id="IPR025419">
    <property type="entry name" value="DUF4142"/>
</dbReference>
<gene>
    <name evidence="3" type="ORF">JJ685_28850</name>
</gene>
<sequence length="196" mass="21412">MRRRTLIRMGVAAALAALSWAARANTAVAAAYAASAVADAKPLAPPQRLERRFLQISAANMRFEAEGSHLALARSNNPAVKDLANSLLARQQTAQPELLRLLHARGMAMPLATSHHGKVLKQLAKLSGAKFDRLYVDEVVIKSYQDDIANYERVGHDAEDPVLKAWVERQLPTLRLHFAKAGKALPNASLKPQRAV</sequence>
<evidence type="ECO:0000313" key="4">
    <source>
        <dbReference type="Proteomes" id="UP000599109"/>
    </source>
</evidence>
<dbReference type="PANTHER" id="PTHR38593:SF1">
    <property type="entry name" value="BLR2558 PROTEIN"/>
    <property type="match status" value="1"/>
</dbReference>
<protein>
    <submittedName>
        <fullName evidence="3">DUF4142 domain-containing protein</fullName>
    </submittedName>
</protein>
<dbReference type="Pfam" id="PF13628">
    <property type="entry name" value="DUF4142"/>
    <property type="match status" value="1"/>
</dbReference>
<keyword evidence="4" id="KW-1185">Reference proteome</keyword>
<dbReference type="Proteomes" id="UP000599109">
    <property type="component" value="Unassembled WGS sequence"/>
</dbReference>
<feature type="domain" description="DUF4142" evidence="2">
    <location>
        <begin position="51"/>
        <end position="181"/>
    </location>
</feature>
<comment type="caution">
    <text evidence="3">The sequence shown here is derived from an EMBL/GenBank/DDBJ whole genome shotgun (WGS) entry which is preliminary data.</text>
</comment>
<evidence type="ECO:0000313" key="3">
    <source>
        <dbReference type="EMBL" id="MBL0395174.1"/>
    </source>
</evidence>
<dbReference type="Gene3D" id="1.20.1260.10">
    <property type="match status" value="1"/>
</dbReference>
<dbReference type="InterPro" id="IPR012347">
    <property type="entry name" value="Ferritin-like"/>
</dbReference>
<dbReference type="AlphaFoldDB" id="A0A936Z8P4"/>
<dbReference type="PANTHER" id="PTHR38593">
    <property type="entry name" value="BLR2558 PROTEIN"/>
    <property type="match status" value="1"/>
</dbReference>
<feature type="chain" id="PRO_5037627775" evidence="1">
    <location>
        <begin position="25"/>
        <end position="196"/>
    </location>
</feature>
<proteinExistence type="predicted"/>
<dbReference type="EMBL" id="JAEQNE010000012">
    <property type="protein sequence ID" value="MBL0395174.1"/>
    <property type="molecule type" value="Genomic_DNA"/>
</dbReference>
<keyword evidence="1" id="KW-0732">Signal</keyword>